<proteinExistence type="predicted"/>
<accession>A0A7L9MGH7</accession>
<reference evidence="1 2" key="1">
    <citation type="submission" date="2020-06" db="EMBL/GenBank/DDBJ databases">
        <title>New insights into brucella suis CRO type strains.</title>
        <authorList>
            <person name="Duvnjak S."/>
            <person name="Pavlinec Z."/>
            <person name="Vaser R."/>
            <person name="Sikic M."/>
            <person name="Kizanovic K."/>
            <person name="Spicic S."/>
        </authorList>
    </citation>
    <scope>NUCLEOTIDE SEQUENCE [LARGE SCALE GENOMIC DNA]</scope>
    <source>
        <strain evidence="1 2">CVI_72</strain>
    </source>
</reference>
<evidence type="ECO:0000313" key="2">
    <source>
        <dbReference type="Proteomes" id="UP000593625"/>
    </source>
</evidence>
<protein>
    <submittedName>
        <fullName evidence="1">Transposase</fullName>
    </submittedName>
</protein>
<evidence type="ECO:0000313" key="1">
    <source>
        <dbReference type="EMBL" id="QOK65134.1"/>
    </source>
</evidence>
<name>A0A7L9MGH7_BRUSS</name>
<dbReference type="Proteomes" id="UP000593625">
    <property type="component" value="Chromosome II"/>
</dbReference>
<dbReference type="EMBL" id="CP054956">
    <property type="protein sequence ID" value="QOK65134.1"/>
    <property type="molecule type" value="Genomic_DNA"/>
</dbReference>
<sequence length="90" mass="9972">MPNLRLTRRIIDDIPFAACGQMLYRDTLLSGFGLRVGSRSKVYFAEGQVNRETRHVTIGRADLSMESSSCFSATRPGTCRPASFNASRAQ</sequence>
<gene>
    <name evidence="1" type="ORF">HUZ30_10230</name>
</gene>
<dbReference type="AlphaFoldDB" id="A0A7L9MGH7"/>
<organism evidence="1 2">
    <name type="scientific">Brucella suis bv. 4</name>
    <dbReference type="NCBI Taxonomy" id="1567501"/>
    <lineage>
        <taxon>Bacteria</taxon>
        <taxon>Pseudomonadati</taxon>
        <taxon>Pseudomonadota</taxon>
        <taxon>Alphaproteobacteria</taxon>
        <taxon>Hyphomicrobiales</taxon>
        <taxon>Brucellaceae</taxon>
        <taxon>Brucella/Ochrobactrum group</taxon>
        <taxon>Brucella</taxon>
    </lineage>
</organism>